<feature type="compositionally biased region" description="Acidic residues" evidence="1">
    <location>
        <begin position="41"/>
        <end position="51"/>
    </location>
</feature>
<feature type="region of interest" description="Disordered" evidence="1">
    <location>
        <begin position="1"/>
        <end position="65"/>
    </location>
</feature>
<reference evidence="3" key="1">
    <citation type="submission" date="2019-11" db="EMBL/GenBank/DDBJ databases">
        <authorList>
            <person name="Feng L."/>
        </authorList>
    </citation>
    <scope>NUCLEOTIDE SEQUENCE</scope>
    <source>
        <strain evidence="3">CParaputrificumLFYP93</strain>
    </source>
</reference>
<evidence type="ECO:0000256" key="1">
    <source>
        <dbReference type="SAM" id="MobiDB-lite"/>
    </source>
</evidence>
<organism evidence="3">
    <name type="scientific">Clostridium paraputrificum</name>
    <dbReference type="NCBI Taxonomy" id="29363"/>
    <lineage>
        <taxon>Bacteria</taxon>
        <taxon>Bacillati</taxon>
        <taxon>Bacillota</taxon>
        <taxon>Clostridia</taxon>
        <taxon>Eubacteriales</taxon>
        <taxon>Clostridiaceae</taxon>
        <taxon>Clostridium</taxon>
    </lineage>
</organism>
<protein>
    <submittedName>
        <fullName evidence="3">Uncharacterized protein</fullName>
    </submittedName>
</protein>
<keyword evidence="2" id="KW-0472">Membrane</keyword>
<feature type="compositionally biased region" description="Acidic residues" evidence="1">
    <location>
        <begin position="24"/>
        <end position="34"/>
    </location>
</feature>
<dbReference type="RefSeq" id="WP_156561829.1">
    <property type="nucleotide sequence ID" value="NZ_CACRTV010000057.1"/>
</dbReference>
<feature type="region of interest" description="Disordered" evidence="1">
    <location>
        <begin position="111"/>
        <end position="148"/>
    </location>
</feature>
<sequence length="255" mass="28938">MVGFNNSTNVKSAKRPNKERDFNLDDDYDDDDDLLSGIDIPDIDEDEEELEYSTPRPQIQRPRKDNDGHKKVIIICVSIAVAVVVIIGVMFGVSAYKKNKAAKEAEQQQALLQQQQQQQNNTDDEKISAGVPNLYGNKNDTNTLTPEPTDNITANLNKQPIDSNYKIVEIKTVTDFINYEKHRAITAEGLEFYWLEATYKDRPYKVQVPLSIAKELETKGITVVDVEVAVLEDKSEIVTYMSVRKDAKNLLEENR</sequence>
<dbReference type="EMBL" id="CACRTV010000057">
    <property type="protein sequence ID" value="VYU49089.1"/>
    <property type="molecule type" value="Genomic_DNA"/>
</dbReference>
<keyword evidence="2" id="KW-0812">Transmembrane</keyword>
<evidence type="ECO:0000313" key="3">
    <source>
        <dbReference type="EMBL" id="VYU49089.1"/>
    </source>
</evidence>
<gene>
    <name evidence="3" type="ORF">CPLFYP93_02465</name>
</gene>
<proteinExistence type="predicted"/>
<evidence type="ECO:0000256" key="2">
    <source>
        <dbReference type="SAM" id="Phobius"/>
    </source>
</evidence>
<accession>A0A6N3FB02</accession>
<feature type="compositionally biased region" description="Polar residues" evidence="1">
    <location>
        <begin position="1"/>
        <end position="11"/>
    </location>
</feature>
<name>A0A6N3FB02_9CLOT</name>
<feature type="compositionally biased region" description="Polar residues" evidence="1">
    <location>
        <begin position="136"/>
        <end position="148"/>
    </location>
</feature>
<dbReference type="AlphaFoldDB" id="A0A6N3FB02"/>
<feature type="transmembrane region" description="Helical" evidence="2">
    <location>
        <begin position="72"/>
        <end position="93"/>
    </location>
</feature>
<feature type="compositionally biased region" description="Low complexity" evidence="1">
    <location>
        <begin position="111"/>
        <end position="120"/>
    </location>
</feature>
<keyword evidence="2" id="KW-1133">Transmembrane helix</keyword>